<dbReference type="RefSeq" id="WP_248266193.1">
    <property type="nucleotide sequence ID" value="NZ_CP096034.1"/>
</dbReference>
<sequence>MDKNIDLEKRKISDFSFFDVKLITDFHLKMFEEAFEKKAVLDIEFVIERTGSLFKTIIRFHDPQEIKFESGGNYHQISLDIIDISKRRWENLSLEVTDYEEDRLHFYCSKAEVLDIRKTSYSI</sequence>
<name>A0ABY4JJC3_9BACI</name>
<dbReference type="Proteomes" id="UP000830639">
    <property type="component" value="Chromosome"/>
</dbReference>
<evidence type="ECO:0000313" key="2">
    <source>
        <dbReference type="Proteomes" id="UP000830639"/>
    </source>
</evidence>
<proteinExistence type="predicted"/>
<evidence type="ECO:0000313" key="1">
    <source>
        <dbReference type="EMBL" id="UPM52847.1"/>
    </source>
</evidence>
<keyword evidence="2" id="KW-1185">Reference proteome</keyword>
<protein>
    <submittedName>
        <fullName evidence="1">Uncharacterized protein</fullName>
    </submittedName>
</protein>
<gene>
    <name evidence="1" type="ORF">MY490_13515</name>
</gene>
<organism evidence="1 2">
    <name type="scientific">Gottfriedia acidiceleris</name>
    <dbReference type="NCBI Taxonomy" id="371036"/>
    <lineage>
        <taxon>Bacteria</taxon>
        <taxon>Bacillati</taxon>
        <taxon>Bacillota</taxon>
        <taxon>Bacilli</taxon>
        <taxon>Bacillales</taxon>
        <taxon>Bacillaceae</taxon>
        <taxon>Gottfriedia</taxon>
    </lineage>
</organism>
<reference evidence="1 2" key="1">
    <citation type="submission" date="2022-04" db="EMBL/GenBank/DDBJ databases">
        <title>Mechanism of arsenic methylation and mitigation arsenic toxicity by Bacillus sp. LH14 from an Arsenic-Contaminated Paddy Soil.</title>
        <authorList>
            <person name="Wang D."/>
        </authorList>
    </citation>
    <scope>NUCLEOTIDE SEQUENCE [LARGE SCALE GENOMIC DNA]</scope>
    <source>
        <strain evidence="1 2">LH14</strain>
    </source>
</reference>
<dbReference type="EMBL" id="CP096034">
    <property type="protein sequence ID" value="UPM52847.1"/>
    <property type="molecule type" value="Genomic_DNA"/>
</dbReference>
<accession>A0ABY4JJC3</accession>